<dbReference type="GO" id="GO:0042073">
    <property type="term" value="P:intraciliary transport"/>
    <property type="evidence" value="ECO:0007669"/>
    <property type="project" value="InterPro"/>
</dbReference>
<dbReference type="GO" id="GO:0036064">
    <property type="term" value="C:ciliary basal body"/>
    <property type="evidence" value="ECO:0007669"/>
    <property type="project" value="TreeGrafter"/>
</dbReference>
<proteinExistence type="predicted"/>
<dbReference type="GO" id="GO:0060271">
    <property type="term" value="P:cilium assembly"/>
    <property type="evidence" value="ECO:0007669"/>
    <property type="project" value="InterPro"/>
</dbReference>
<evidence type="ECO:0000313" key="2">
    <source>
        <dbReference type="Proteomes" id="UP000735302"/>
    </source>
</evidence>
<name>A0AAV4C9Y1_9GAST</name>
<comment type="caution">
    <text evidence="1">The sequence shown here is derived from an EMBL/GenBank/DDBJ whole genome shotgun (WGS) entry which is preliminary data.</text>
</comment>
<dbReference type="InterPro" id="IPR029600">
    <property type="entry name" value="IFT81"/>
</dbReference>
<dbReference type="EMBL" id="BLXT01006006">
    <property type="protein sequence ID" value="GFO28200.1"/>
    <property type="molecule type" value="Genomic_DNA"/>
</dbReference>
<dbReference type="AlphaFoldDB" id="A0AAV4C9Y1"/>
<gene>
    <name evidence="1" type="ORF">PoB_005470500</name>
</gene>
<keyword evidence="2" id="KW-1185">Reference proteome</keyword>
<reference evidence="1 2" key="1">
    <citation type="journal article" date="2021" name="Elife">
        <title>Chloroplast acquisition without the gene transfer in kleptoplastic sea slugs, Plakobranchus ocellatus.</title>
        <authorList>
            <person name="Maeda T."/>
            <person name="Takahashi S."/>
            <person name="Yoshida T."/>
            <person name="Shimamura S."/>
            <person name="Takaki Y."/>
            <person name="Nagai Y."/>
            <person name="Toyoda A."/>
            <person name="Suzuki Y."/>
            <person name="Arimoto A."/>
            <person name="Ishii H."/>
            <person name="Satoh N."/>
            <person name="Nishiyama T."/>
            <person name="Hasebe M."/>
            <person name="Maruyama T."/>
            <person name="Minagawa J."/>
            <person name="Obokata J."/>
            <person name="Shigenobu S."/>
        </authorList>
    </citation>
    <scope>NUCLEOTIDE SEQUENCE [LARGE SCALE GENOMIC DNA]</scope>
</reference>
<dbReference type="GO" id="GO:0015631">
    <property type="term" value="F:tubulin binding"/>
    <property type="evidence" value="ECO:0007669"/>
    <property type="project" value="InterPro"/>
</dbReference>
<dbReference type="Proteomes" id="UP000735302">
    <property type="component" value="Unassembled WGS sequence"/>
</dbReference>
<accession>A0AAV4C9Y1</accession>
<dbReference type="PANTHER" id="PTHR15614:SF2">
    <property type="entry name" value="INTRAFLAGELLAR TRANSPORT PROTEIN 81 HOMOLOG"/>
    <property type="match status" value="1"/>
</dbReference>
<evidence type="ECO:0000313" key="1">
    <source>
        <dbReference type="EMBL" id="GFO28200.1"/>
    </source>
</evidence>
<organism evidence="1 2">
    <name type="scientific">Plakobranchus ocellatus</name>
    <dbReference type="NCBI Taxonomy" id="259542"/>
    <lineage>
        <taxon>Eukaryota</taxon>
        <taxon>Metazoa</taxon>
        <taxon>Spiralia</taxon>
        <taxon>Lophotrochozoa</taxon>
        <taxon>Mollusca</taxon>
        <taxon>Gastropoda</taxon>
        <taxon>Heterobranchia</taxon>
        <taxon>Euthyneura</taxon>
        <taxon>Panpulmonata</taxon>
        <taxon>Sacoglossa</taxon>
        <taxon>Placobranchoidea</taxon>
        <taxon>Plakobranchidae</taxon>
        <taxon>Plakobranchus</taxon>
    </lineage>
</organism>
<dbReference type="PANTHER" id="PTHR15614">
    <property type="entry name" value="INTRAFLAGELLAR TRANSPORT PROTEIN 81 HOMOLOG"/>
    <property type="match status" value="1"/>
</dbReference>
<protein>
    <submittedName>
        <fullName evidence="1">Intraflagellar transport protein 81-like protein</fullName>
    </submittedName>
</protein>
<dbReference type="GO" id="GO:0030992">
    <property type="term" value="C:intraciliary transport particle B"/>
    <property type="evidence" value="ECO:0007669"/>
    <property type="project" value="InterPro"/>
</dbReference>
<sequence>MFCCCVSGLHREIYSKKIQEQENMSRGLREKQKMVRENHEPNMKQMKMWRDLQRLMDCKKHCLEQISSIGATAGAGGIMGGYGDSAPMHLEEDRLVL</sequence>